<keyword evidence="2" id="KW-0067">ATP-binding</keyword>
<dbReference type="PROSITE" id="PS50011">
    <property type="entry name" value="PROTEIN_KINASE_DOM"/>
    <property type="match status" value="1"/>
</dbReference>
<dbReference type="Gene3D" id="1.10.510.10">
    <property type="entry name" value="Transferase(Phosphotransferase) domain 1"/>
    <property type="match status" value="1"/>
</dbReference>
<accession>A0A427YF02</accession>
<dbReference type="PROSITE" id="PS00108">
    <property type="entry name" value="PROTEIN_KINASE_ST"/>
    <property type="match status" value="1"/>
</dbReference>
<dbReference type="EMBL" id="RSCD01000013">
    <property type="protein sequence ID" value="RSH89524.1"/>
    <property type="molecule type" value="Genomic_DNA"/>
</dbReference>
<evidence type="ECO:0000256" key="1">
    <source>
        <dbReference type="ARBA" id="ARBA00022741"/>
    </source>
</evidence>
<evidence type="ECO:0000313" key="6">
    <source>
        <dbReference type="Proteomes" id="UP000279259"/>
    </source>
</evidence>
<feature type="region of interest" description="Disordered" evidence="3">
    <location>
        <begin position="381"/>
        <end position="591"/>
    </location>
</feature>
<feature type="compositionally biased region" description="Low complexity" evidence="3">
    <location>
        <begin position="400"/>
        <end position="417"/>
    </location>
</feature>
<dbReference type="Proteomes" id="UP000279259">
    <property type="component" value="Unassembled WGS sequence"/>
</dbReference>
<dbReference type="InterPro" id="IPR050629">
    <property type="entry name" value="STE20/SPS1-PAK"/>
</dbReference>
<evidence type="ECO:0000256" key="2">
    <source>
        <dbReference type="ARBA" id="ARBA00022840"/>
    </source>
</evidence>
<dbReference type="AlphaFoldDB" id="A0A427YF02"/>
<comment type="caution">
    <text evidence="5">The sequence shown here is derived from an EMBL/GenBank/DDBJ whole genome shotgun (WGS) entry which is preliminary data.</text>
</comment>
<evidence type="ECO:0000256" key="3">
    <source>
        <dbReference type="SAM" id="MobiDB-lite"/>
    </source>
</evidence>
<proteinExistence type="predicted"/>
<dbReference type="PANTHER" id="PTHR48012:SF21">
    <property type="entry name" value="PH DOMAIN-CONTAINING PROTEIN"/>
    <property type="match status" value="1"/>
</dbReference>
<keyword evidence="6" id="KW-1185">Reference proteome</keyword>
<keyword evidence="1" id="KW-0547">Nucleotide-binding</keyword>
<feature type="compositionally biased region" description="Acidic residues" evidence="3">
    <location>
        <begin position="421"/>
        <end position="431"/>
    </location>
</feature>
<evidence type="ECO:0000313" key="5">
    <source>
        <dbReference type="EMBL" id="RSH89524.1"/>
    </source>
</evidence>
<evidence type="ECO:0000259" key="4">
    <source>
        <dbReference type="PROSITE" id="PS50011"/>
    </source>
</evidence>
<dbReference type="GO" id="GO:0005737">
    <property type="term" value="C:cytoplasm"/>
    <property type="evidence" value="ECO:0007669"/>
    <property type="project" value="TreeGrafter"/>
</dbReference>
<dbReference type="GO" id="GO:0004674">
    <property type="term" value="F:protein serine/threonine kinase activity"/>
    <property type="evidence" value="ECO:0007669"/>
    <property type="project" value="TreeGrafter"/>
</dbReference>
<dbReference type="Pfam" id="PF00069">
    <property type="entry name" value="Pkinase"/>
    <property type="match status" value="1"/>
</dbReference>
<feature type="compositionally biased region" description="Polar residues" evidence="3">
    <location>
        <begin position="463"/>
        <end position="473"/>
    </location>
</feature>
<dbReference type="InterPro" id="IPR011009">
    <property type="entry name" value="Kinase-like_dom_sf"/>
</dbReference>
<dbReference type="STRING" id="1890683.A0A427YF02"/>
<dbReference type="FunFam" id="1.10.510.10:FF:000421">
    <property type="entry name" value="Serine/threonine-protein kinase PAK 6"/>
    <property type="match status" value="1"/>
</dbReference>
<feature type="domain" description="Protein kinase" evidence="4">
    <location>
        <begin position="1"/>
        <end position="286"/>
    </location>
</feature>
<dbReference type="InterPro" id="IPR008271">
    <property type="entry name" value="Ser/Thr_kinase_AS"/>
</dbReference>
<dbReference type="Gene3D" id="3.30.200.20">
    <property type="entry name" value="Phosphorylase Kinase, domain 1"/>
    <property type="match status" value="1"/>
</dbReference>
<reference evidence="5 6" key="1">
    <citation type="submission" date="2018-11" db="EMBL/GenBank/DDBJ databases">
        <title>Genome sequence of Saitozyma podzolica DSM 27192.</title>
        <authorList>
            <person name="Aliyu H."/>
            <person name="Gorte O."/>
            <person name="Ochsenreither K."/>
        </authorList>
    </citation>
    <scope>NUCLEOTIDE SEQUENCE [LARGE SCALE GENOMIC DNA]</scope>
    <source>
        <strain evidence="5 6">DSM 27192</strain>
    </source>
</reference>
<gene>
    <name evidence="5" type="ORF">EHS25_002074</name>
</gene>
<name>A0A427YF02_9TREE</name>
<feature type="region of interest" description="Disordered" evidence="3">
    <location>
        <begin position="309"/>
        <end position="337"/>
    </location>
</feature>
<dbReference type="PANTHER" id="PTHR48012">
    <property type="entry name" value="STERILE20-LIKE KINASE, ISOFORM B-RELATED"/>
    <property type="match status" value="1"/>
</dbReference>
<dbReference type="InterPro" id="IPR000719">
    <property type="entry name" value="Prot_kinase_dom"/>
</dbReference>
<feature type="compositionally biased region" description="Polar residues" evidence="3">
    <location>
        <begin position="504"/>
        <end position="514"/>
    </location>
</feature>
<dbReference type="GO" id="GO:0005524">
    <property type="term" value="F:ATP binding"/>
    <property type="evidence" value="ECO:0007669"/>
    <property type="project" value="UniProtKB-KW"/>
</dbReference>
<sequence>MVIPNAISREQAYLASLTSQPKDIHPSQLYEAKTRDSHIVALKIINLDTEDDDVGDIQKEIALLQQLMSGNSGGAAGSGGAGGGGGMPNVIKYYGSFMEGPKVWIVMEYAEGGSIRTLSRAQPLKESHICLIMREVLVALAFLHKNAVIHRDIKAANILLTASPTRILLCDFGVAALLSSSSSKRSTFVGTPYWMAPEVVTEGRLYDSKADVWSLGITLLEMAYGEPPLSGQPAAHAVMLLGDKKLRAPRLEGNWSKEMKDFVVGCLNEEPGDRLPAEELSKTRWIKAQQKTPLTGLNELITKFQAWKESGGQRQSLAPGVGARVDDEEDEDVPPGEWAFDTVRSRTSMLVDRKAEHGELAIANMGPQTARPAPQSLRRLFHDESSSDPDPFQSFAHQQPSTPESSRSFSSNEGRFNTPPEAEDGDNDISEYDPSTIRGRKPEPISIVTGAPTPPLLSGGSTGTFMPSDSSEPTPIARIENGHGSQEKLVSPKQPLRSKMGLDTLSSVPTSRSQPPDEPRRGGGAAPPRRPSGSDGEGLRGFQFPLVRPRGSETGPGLQPRPPPLQRNHSAAPFVPVPSDSPTKPQHLPPPVRPTMMRQASVAVMEGRQQSQVQALAMAQVQAQAQEGPSKNLAMPGALGRPSGSGGMLMMRSKSQGRVDNEGGGLGAGVGLRDLLKLSPAVPELPDLLPPSPSTAAPPNRFLPARSPLGGTYPYQNPTSGSVMAPASASSPSLVTPISNPSVSGAAGATVPPAMGPPIRPLDLSKMGDEDVFAELERTVDGMMGWLDCVGAGLEELARLHHPEEPAAEGAA</sequence>
<dbReference type="SMART" id="SM00220">
    <property type="entry name" value="S_TKc"/>
    <property type="match status" value="1"/>
</dbReference>
<protein>
    <recommendedName>
        <fullName evidence="4">Protein kinase domain-containing protein</fullName>
    </recommendedName>
</protein>
<dbReference type="OrthoDB" id="248923at2759"/>
<organism evidence="5 6">
    <name type="scientific">Saitozyma podzolica</name>
    <dbReference type="NCBI Taxonomy" id="1890683"/>
    <lineage>
        <taxon>Eukaryota</taxon>
        <taxon>Fungi</taxon>
        <taxon>Dikarya</taxon>
        <taxon>Basidiomycota</taxon>
        <taxon>Agaricomycotina</taxon>
        <taxon>Tremellomycetes</taxon>
        <taxon>Tremellales</taxon>
        <taxon>Trimorphomycetaceae</taxon>
        <taxon>Saitozyma</taxon>
    </lineage>
</organism>
<dbReference type="SUPFAM" id="SSF56112">
    <property type="entry name" value="Protein kinase-like (PK-like)"/>
    <property type="match status" value="1"/>
</dbReference>